<protein>
    <submittedName>
        <fullName evidence="1">Uncharacterized protein</fullName>
    </submittedName>
</protein>
<organism evidence="1">
    <name type="scientific">Cacopsylla melanoneura</name>
    <dbReference type="NCBI Taxonomy" id="428564"/>
    <lineage>
        <taxon>Eukaryota</taxon>
        <taxon>Metazoa</taxon>
        <taxon>Ecdysozoa</taxon>
        <taxon>Arthropoda</taxon>
        <taxon>Hexapoda</taxon>
        <taxon>Insecta</taxon>
        <taxon>Pterygota</taxon>
        <taxon>Neoptera</taxon>
        <taxon>Paraneoptera</taxon>
        <taxon>Hemiptera</taxon>
        <taxon>Sternorrhyncha</taxon>
        <taxon>Psylloidea</taxon>
        <taxon>Psyllidae</taxon>
        <taxon>Psyllinae</taxon>
        <taxon>Cacopsylla</taxon>
    </lineage>
</organism>
<accession>A0A8D8V0I8</accession>
<dbReference type="EMBL" id="HBUF01349218">
    <property type="protein sequence ID" value="CAG6712317.1"/>
    <property type="molecule type" value="Transcribed_RNA"/>
</dbReference>
<sequence length="115" mass="12936">MQNFRITQWFKSYSRGSKLLTTPVCRVILSGGQFIMKTTSSGAGIRTWLSTHEGSPQTFQNIWKPTPTYTLFHIIIMDTSVACSLPYFVYIFSFLVPPFGACTGTTSFDLILFTS</sequence>
<proteinExistence type="predicted"/>
<name>A0A8D8V0I8_9HEMI</name>
<reference evidence="1" key="1">
    <citation type="submission" date="2021-05" db="EMBL/GenBank/DDBJ databases">
        <authorList>
            <person name="Alioto T."/>
            <person name="Alioto T."/>
            <person name="Gomez Garrido J."/>
        </authorList>
    </citation>
    <scope>NUCLEOTIDE SEQUENCE</scope>
</reference>
<evidence type="ECO:0000313" key="1">
    <source>
        <dbReference type="EMBL" id="CAG6712317.1"/>
    </source>
</evidence>
<dbReference type="AlphaFoldDB" id="A0A8D8V0I8"/>